<evidence type="ECO:0000256" key="7">
    <source>
        <dbReference type="ARBA" id="ARBA00022833"/>
    </source>
</evidence>
<dbReference type="PANTHER" id="PTHR14196">
    <property type="entry name" value="ODD-SKIPPED - RELATED"/>
    <property type="match status" value="1"/>
</dbReference>
<keyword evidence="10" id="KW-0539">Nucleus</keyword>
<comment type="subcellular location">
    <subcellularLocation>
        <location evidence="1">Nucleus</location>
    </subcellularLocation>
</comment>
<keyword evidence="9" id="KW-0804">Transcription</keyword>
<dbReference type="Pfam" id="PF00096">
    <property type="entry name" value="zf-C2H2"/>
    <property type="match status" value="5"/>
</dbReference>
<dbReference type="PROSITE" id="PS50157">
    <property type="entry name" value="ZINC_FINGER_C2H2_2"/>
    <property type="match status" value="5"/>
</dbReference>
<dbReference type="GO" id="GO:0005634">
    <property type="term" value="C:nucleus"/>
    <property type="evidence" value="ECO:0007669"/>
    <property type="project" value="UniProtKB-SubCell"/>
</dbReference>
<dbReference type="EMBL" id="KQ435817">
    <property type="protein sequence ID" value="KOX72573.1"/>
    <property type="molecule type" value="Genomic_DNA"/>
</dbReference>
<dbReference type="GO" id="GO:0000977">
    <property type="term" value="F:RNA polymerase II transcription regulatory region sequence-specific DNA binding"/>
    <property type="evidence" value="ECO:0007669"/>
    <property type="project" value="TreeGrafter"/>
</dbReference>
<dbReference type="SMART" id="SM00355">
    <property type="entry name" value="ZnF_C2H2"/>
    <property type="match status" value="5"/>
</dbReference>
<dbReference type="FunFam" id="3.30.160.60:FF:000958">
    <property type="entry name" value="Odd skipped"/>
    <property type="match status" value="1"/>
</dbReference>
<dbReference type="FunFam" id="3.30.160.60:FF:000148">
    <property type="entry name" value="zinc finger protein Gfi-1"/>
    <property type="match status" value="1"/>
</dbReference>
<feature type="domain" description="C2H2-type" evidence="12">
    <location>
        <begin position="410"/>
        <end position="437"/>
    </location>
</feature>
<dbReference type="GO" id="GO:0048619">
    <property type="term" value="P:embryonic hindgut morphogenesis"/>
    <property type="evidence" value="ECO:0007669"/>
    <property type="project" value="TreeGrafter"/>
</dbReference>
<organism evidence="13 14">
    <name type="scientific">Melipona quadrifasciata</name>
    <dbReference type="NCBI Taxonomy" id="166423"/>
    <lineage>
        <taxon>Eukaryota</taxon>
        <taxon>Metazoa</taxon>
        <taxon>Ecdysozoa</taxon>
        <taxon>Arthropoda</taxon>
        <taxon>Hexapoda</taxon>
        <taxon>Insecta</taxon>
        <taxon>Pterygota</taxon>
        <taxon>Neoptera</taxon>
        <taxon>Endopterygota</taxon>
        <taxon>Hymenoptera</taxon>
        <taxon>Apocrita</taxon>
        <taxon>Aculeata</taxon>
        <taxon>Apoidea</taxon>
        <taxon>Anthophila</taxon>
        <taxon>Apidae</taxon>
        <taxon>Melipona</taxon>
    </lineage>
</organism>
<sequence>MVLAKYTDRDEAEFPKYDRVDVKDGSSGGMNGKRVDERNGNRAKLEFGLVRFTFTRNVSPATIIPIDADLSKRRSRLAKELTEEKQAASYTNEKNRGYAIAEEVKMRESGGCWCTEQHRDVASVTETGLPNLTLQSVALGLQGALLAALQRVALLPPGHAAAAALNLQALETYLTLHRLHASSAAPGVGQSSASGLANQRCSPVNVEAAFTSATPSKNDQLAAERLLQSTDDEEDARLDFIGDPDDDLALLEEQEALLRDTSVGTSSSSNHEALLRRISEGNRANSSSTSAAATPQSSQIAVSSFASSASASSSACSSSPSPKKQFICKFCSRQFTKSYNLLIHERTHTDERPYSCDICGKAFRRQDHLRDHRYIHSKEKPFKCAECGKGFCQSRTLAVHKILHMEESPHKCPVCARSFNQRSNLKTHLLTHTDIKPYHCASCGKVFRRNCDLRRHSLTHNLGVSTSPPPAAGIPVPGTGAVVLQETS</sequence>
<name>A0A0M8ZZ50_9HYME</name>
<dbReference type="InterPro" id="IPR050717">
    <property type="entry name" value="C2H2-ZF_Transcription_Reg"/>
</dbReference>
<dbReference type="SUPFAM" id="SSF57667">
    <property type="entry name" value="beta-beta-alpha zinc fingers"/>
    <property type="match status" value="3"/>
</dbReference>
<dbReference type="AlphaFoldDB" id="A0A0M8ZZ50"/>
<evidence type="ECO:0000256" key="9">
    <source>
        <dbReference type="ARBA" id="ARBA00023163"/>
    </source>
</evidence>
<dbReference type="PANTHER" id="PTHR14196:SF0">
    <property type="entry name" value="PROTEIN BOWEL"/>
    <property type="match status" value="1"/>
</dbReference>
<dbReference type="FunFam" id="3.30.160.60:FF:000254">
    <property type="entry name" value="Odd-skipped related transciption factor 1"/>
    <property type="match status" value="1"/>
</dbReference>
<dbReference type="Gene3D" id="3.30.160.60">
    <property type="entry name" value="Classic Zinc Finger"/>
    <property type="match status" value="5"/>
</dbReference>
<dbReference type="InterPro" id="IPR036236">
    <property type="entry name" value="Znf_C2H2_sf"/>
</dbReference>
<dbReference type="FunFam" id="3.30.160.60:FF:000311">
    <property type="entry name" value="protein odd-skipped-related 2 isoform X1"/>
    <property type="match status" value="1"/>
</dbReference>
<keyword evidence="4" id="KW-0677">Repeat</keyword>
<dbReference type="STRING" id="166423.A0A0M8ZZ50"/>
<dbReference type="FunFam" id="3.30.160.60:FF:000318">
    <property type="entry name" value="Odd-skipped-related transciption factor 2"/>
    <property type="match status" value="1"/>
</dbReference>
<evidence type="ECO:0000256" key="11">
    <source>
        <dbReference type="PROSITE-ProRule" id="PRU00042"/>
    </source>
</evidence>
<keyword evidence="6" id="KW-0562">Pair-rule protein</keyword>
<keyword evidence="14" id="KW-1185">Reference proteome</keyword>
<feature type="domain" description="C2H2-type" evidence="12">
    <location>
        <begin position="382"/>
        <end position="409"/>
    </location>
</feature>
<dbReference type="PROSITE" id="PS00028">
    <property type="entry name" value="ZINC_FINGER_C2H2_1"/>
    <property type="match status" value="5"/>
</dbReference>
<dbReference type="Proteomes" id="UP000053105">
    <property type="component" value="Unassembled WGS sequence"/>
</dbReference>
<keyword evidence="8" id="KW-0805">Transcription regulation</keyword>
<evidence type="ECO:0000256" key="4">
    <source>
        <dbReference type="ARBA" id="ARBA00022737"/>
    </source>
</evidence>
<dbReference type="GO" id="GO:0016348">
    <property type="term" value="P:imaginal disc-derived leg joint morphogenesis"/>
    <property type="evidence" value="ECO:0007669"/>
    <property type="project" value="UniProtKB-ARBA"/>
</dbReference>
<proteinExistence type="predicted"/>
<dbReference type="GO" id="GO:0007366">
    <property type="term" value="P:periodic partitioning by pair rule gene"/>
    <property type="evidence" value="ECO:0007669"/>
    <property type="project" value="UniProtKB-KW"/>
</dbReference>
<feature type="domain" description="C2H2-type" evidence="12">
    <location>
        <begin position="438"/>
        <end position="460"/>
    </location>
</feature>
<evidence type="ECO:0000256" key="10">
    <source>
        <dbReference type="ARBA" id="ARBA00023242"/>
    </source>
</evidence>
<gene>
    <name evidence="13" type="ORF">WN51_02102</name>
</gene>
<accession>A0A0M8ZZ50</accession>
<dbReference type="InterPro" id="IPR013087">
    <property type="entry name" value="Znf_C2H2_type"/>
</dbReference>
<evidence type="ECO:0000256" key="6">
    <source>
        <dbReference type="ARBA" id="ARBA00022788"/>
    </source>
</evidence>
<reference evidence="13 14" key="1">
    <citation type="submission" date="2015-07" db="EMBL/GenBank/DDBJ databases">
        <title>The genome of Melipona quadrifasciata.</title>
        <authorList>
            <person name="Pan H."/>
            <person name="Kapheim K."/>
        </authorList>
    </citation>
    <scope>NUCLEOTIDE SEQUENCE [LARGE SCALE GENOMIC DNA]</scope>
    <source>
        <strain evidence="13">0111107301</strain>
        <tissue evidence="13">Whole body</tissue>
    </source>
</reference>
<evidence type="ECO:0000259" key="12">
    <source>
        <dbReference type="PROSITE" id="PS50157"/>
    </source>
</evidence>
<evidence type="ECO:0000313" key="14">
    <source>
        <dbReference type="Proteomes" id="UP000053105"/>
    </source>
</evidence>
<keyword evidence="7" id="KW-0862">Zinc</keyword>
<feature type="domain" description="C2H2-type" evidence="12">
    <location>
        <begin position="354"/>
        <end position="381"/>
    </location>
</feature>
<keyword evidence="2" id="KW-0217">Developmental protein</keyword>
<keyword evidence="3" id="KW-0479">Metal-binding</keyword>
<dbReference type="GO" id="GO:0008270">
    <property type="term" value="F:zinc ion binding"/>
    <property type="evidence" value="ECO:0007669"/>
    <property type="project" value="UniProtKB-KW"/>
</dbReference>
<feature type="domain" description="C2H2-type" evidence="12">
    <location>
        <begin position="326"/>
        <end position="353"/>
    </location>
</feature>
<dbReference type="OrthoDB" id="9451254at2759"/>
<evidence type="ECO:0000256" key="5">
    <source>
        <dbReference type="ARBA" id="ARBA00022771"/>
    </source>
</evidence>
<dbReference type="GO" id="GO:0000981">
    <property type="term" value="F:DNA-binding transcription factor activity, RNA polymerase II-specific"/>
    <property type="evidence" value="ECO:0007669"/>
    <property type="project" value="TreeGrafter"/>
</dbReference>
<evidence type="ECO:0000256" key="3">
    <source>
        <dbReference type="ARBA" id="ARBA00022723"/>
    </source>
</evidence>
<evidence type="ECO:0000313" key="13">
    <source>
        <dbReference type="EMBL" id="KOX72573.1"/>
    </source>
</evidence>
<evidence type="ECO:0000256" key="8">
    <source>
        <dbReference type="ARBA" id="ARBA00023015"/>
    </source>
</evidence>
<evidence type="ECO:0000256" key="1">
    <source>
        <dbReference type="ARBA" id="ARBA00004123"/>
    </source>
</evidence>
<evidence type="ECO:0000256" key="2">
    <source>
        <dbReference type="ARBA" id="ARBA00022473"/>
    </source>
</evidence>
<keyword evidence="5 11" id="KW-0863">Zinc-finger</keyword>
<protein>
    <submittedName>
        <fullName evidence="13">Protein sister of odd and bowel</fullName>
    </submittedName>
</protein>